<protein>
    <recommendedName>
        <fullName evidence="5">Carrier domain-containing protein</fullName>
    </recommendedName>
</protein>
<feature type="domain" description="Carrier" evidence="5">
    <location>
        <begin position="3174"/>
        <end position="3249"/>
    </location>
</feature>
<dbReference type="PANTHER" id="PTHR45527">
    <property type="entry name" value="NONRIBOSOMAL PEPTIDE SYNTHETASE"/>
    <property type="match status" value="1"/>
</dbReference>
<dbReference type="InterPro" id="IPR036736">
    <property type="entry name" value="ACP-like_sf"/>
</dbReference>
<dbReference type="GO" id="GO:0044550">
    <property type="term" value="P:secondary metabolite biosynthetic process"/>
    <property type="evidence" value="ECO:0007669"/>
    <property type="project" value="TreeGrafter"/>
</dbReference>
<comment type="similarity">
    <text evidence="2">Belongs to the ATP-dependent AMP-binding enzyme family.</text>
</comment>
<evidence type="ECO:0000313" key="6">
    <source>
        <dbReference type="EMBL" id="RBL90282.1"/>
    </source>
</evidence>
<dbReference type="InterPro" id="IPR023213">
    <property type="entry name" value="CAT-like_dom_sf"/>
</dbReference>
<dbReference type="GO" id="GO:0031177">
    <property type="term" value="F:phosphopantetheine binding"/>
    <property type="evidence" value="ECO:0007669"/>
    <property type="project" value="InterPro"/>
</dbReference>
<keyword evidence="7" id="KW-1185">Reference proteome</keyword>
<dbReference type="Gene3D" id="3.30.559.10">
    <property type="entry name" value="Chloramphenicol acetyltransferase-like domain"/>
    <property type="match status" value="3"/>
</dbReference>
<dbReference type="FunFam" id="2.30.38.10:FF:000001">
    <property type="entry name" value="Non-ribosomal peptide synthetase PvdI"/>
    <property type="match status" value="1"/>
</dbReference>
<keyword evidence="3" id="KW-0596">Phosphopantetheine</keyword>
<evidence type="ECO:0000256" key="1">
    <source>
        <dbReference type="ARBA" id="ARBA00001957"/>
    </source>
</evidence>
<feature type="domain" description="Carrier" evidence="5">
    <location>
        <begin position="2097"/>
        <end position="2172"/>
    </location>
</feature>
<dbReference type="InterPro" id="IPR025110">
    <property type="entry name" value="AMP-bd_C"/>
</dbReference>
<comment type="caution">
    <text evidence="6">The sequence shown here is derived from an EMBL/GenBank/DDBJ whole genome shotgun (WGS) entry which is preliminary data.</text>
</comment>
<dbReference type="Gene3D" id="3.30.559.30">
    <property type="entry name" value="Nonribosomal peptide synthetase, condensation domain"/>
    <property type="match status" value="3"/>
</dbReference>
<dbReference type="Pfam" id="PF13193">
    <property type="entry name" value="AMP-binding_C"/>
    <property type="match status" value="3"/>
</dbReference>
<accession>A0A365XV93</accession>
<dbReference type="PROSITE" id="PS00012">
    <property type="entry name" value="PHOSPHOPANTETHEINE"/>
    <property type="match status" value="3"/>
</dbReference>
<evidence type="ECO:0000259" key="5">
    <source>
        <dbReference type="PROSITE" id="PS50075"/>
    </source>
</evidence>
<dbReference type="PROSITE" id="PS00455">
    <property type="entry name" value="AMP_BINDING"/>
    <property type="match status" value="3"/>
</dbReference>
<dbReference type="PROSITE" id="PS50075">
    <property type="entry name" value="CARRIER"/>
    <property type="match status" value="3"/>
</dbReference>
<dbReference type="PANTHER" id="PTHR45527:SF1">
    <property type="entry name" value="FATTY ACID SYNTHASE"/>
    <property type="match status" value="1"/>
</dbReference>
<dbReference type="GO" id="GO:0043041">
    <property type="term" value="P:amino acid activation for nonribosomal peptide biosynthetic process"/>
    <property type="evidence" value="ECO:0007669"/>
    <property type="project" value="TreeGrafter"/>
</dbReference>
<dbReference type="Pfam" id="PF00501">
    <property type="entry name" value="AMP-binding"/>
    <property type="match status" value="3"/>
</dbReference>
<dbReference type="InterPro" id="IPR020845">
    <property type="entry name" value="AMP-binding_CS"/>
</dbReference>
<reference evidence="6 7" key="1">
    <citation type="submission" date="2018-05" db="EMBL/GenBank/DDBJ databases">
        <title>Chitinophaga sp. K3CV102501T nov., isolated from isolated from a monsoon evergreen broad-leaved forest soil.</title>
        <authorList>
            <person name="Lv Y."/>
        </authorList>
    </citation>
    <scope>NUCLEOTIDE SEQUENCE [LARGE SCALE GENOMIC DNA]</scope>
    <source>
        <strain evidence="6 7">GDMCC 1.1325</strain>
    </source>
</reference>
<evidence type="ECO:0000256" key="3">
    <source>
        <dbReference type="ARBA" id="ARBA00022450"/>
    </source>
</evidence>
<dbReference type="InterPro" id="IPR044894">
    <property type="entry name" value="TubC_N_sf"/>
</dbReference>
<dbReference type="InterPro" id="IPR000873">
    <property type="entry name" value="AMP-dep_synth/lig_dom"/>
</dbReference>
<proteinExistence type="inferred from homology"/>
<dbReference type="RefSeq" id="WP_113619032.1">
    <property type="nucleotide sequence ID" value="NZ_QFFJ01000002.1"/>
</dbReference>
<dbReference type="GO" id="GO:0005829">
    <property type="term" value="C:cytosol"/>
    <property type="evidence" value="ECO:0007669"/>
    <property type="project" value="TreeGrafter"/>
</dbReference>
<dbReference type="FunFam" id="1.10.1200.10:FF:000005">
    <property type="entry name" value="Nonribosomal peptide synthetase 1"/>
    <property type="match status" value="2"/>
</dbReference>
<dbReference type="Gene3D" id="1.10.1200.10">
    <property type="entry name" value="ACP-like"/>
    <property type="match status" value="3"/>
</dbReference>
<feature type="domain" description="Carrier" evidence="5">
    <location>
        <begin position="1043"/>
        <end position="1118"/>
    </location>
</feature>
<organism evidence="6 7">
    <name type="scientific">Chitinophaga flava</name>
    <dbReference type="NCBI Taxonomy" id="2259036"/>
    <lineage>
        <taxon>Bacteria</taxon>
        <taxon>Pseudomonadati</taxon>
        <taxon>Bacteroidota</taxon>
        <taxon>Chitinophagia</taxon>
        <taxon>Chitinophagales</taxon>
        <taxon>Chitinophagaceae</taxon>
        <taxon>Chitinophaga</taxon>
    </lineage>
</organism>
<dbReference type="InterPro" id="IPR020806">
    <property type="entry name" value="PKS_PP-bd"/>
</dbReference>
<dbReference type="SMART" id="SM00823">
    <property type="entry name" value="PKS_PP"/>
    <property type="match status" value="3"/>
</dbReference>
<sequence length="3268" mass="365486">MRDFLDKIKDNNIFLEIIDGELKVFASNAAVDPELIAEIKRRKQDLLQILLDNAPTTAADMSGARIPVAQPQAFYPLSSAQRRLWVLGQLQDVSRAYNMPAAYSFKGTFEMEALSFAFKNLITRHESLRTIFLQDEEGEPGQVILPAEKAVAAFSPSYTDLRNAPQQQDLLQQHIQKDFERFFNLTQGPLLHAAIYQIADDHWVFTYVMHHICSDGWSMDILIQELLLFYNSYAAGQQPELQPLTIQYKDYACWQQQQLGEQALQQHKQYWLKQLQGPLPVLELAVDKQRPALKTYNGNSIRKTVRPQVAAGLHALCRQQDATLFMGLLAGVTALLHRNSNQEDIIIGSPIAGREHADLERQIGFFLNTLALRMQLGENTSFAALLQHAKQTTLQAYRHQSYPFDQLLDDLALQRDMSRSPLFDVLVDYHDNKHRALTTAKTLQGLRISTYDTGAPAVSKFDLTFIFIDSAEGLDLLLEYNTDLFEEATVHRMFTQLEELMAAGISTPDKVIGQLSYIPEAEQQLLLKDFNTTPALYDGYIPVLTLFRKQVTQHPQATAVIFENTVLSYLQLDEASDRLASYIKTQYNILPDQRIALMMDRSEKTIIAMLAVLKAGAAFVPVDPVYPPARKQYIIQDAATVLLITQTDYIFDIDYYQGPVFAVDAQLDGLPEADKAVGTDTPGDNLAYVIYTSGSTGQPKGCAMTNANLSHYIQWANAGYFNNGQAPHFALFTSISFDLSITSIFCPLTSGGTLTVYNQQLDIASVLQQCCDPRSGVNAIKVTPSHVNMIAQLNLTETAINTAILGGEQVTTEQVRTLKSLNPQVKVYNEYGPTETTVGCIVKELDEHTPILIGKPIYGIEIFILSPQGQLCPVGIPGEICISGAGLARQYLNNPPLTAQKFIPNPFRPGQRMYKTGDLGRWLPDGQIQFIGRKDEQVKIRGYRIEPGEIENVLLTYPNISEVVVIAVNNKEGDKELAAYFTSQRTLSTADIQSFLATQLPAYMHPGYFIQLETLPLTHNGKVDKSGLPSPTEQTSGRAVYVAPANETEQQLVSIWQEVLGKEKISMLDSFFDLGGHSLSAIRLANQLQRTFKIKVDLKDIFARTTLQQQAMFVAAANSISFNNITPAAPQADYPLSSSQHRLWVLSQFPESSVAYHMPGVFLFEGSLRIDALNTAFNNLIARHESLRTVFVQNEQGEPRQLVLSVEKASTFAVSILDLRAMPQLVDQHVQQNLRQPFDLKNGPLLRAALYQLADDKWVFTYLMHHICSDGWSMDILIKELLQFYNSAITGQQMELQPLAIQYKDYACWQQQQLSGETQEQHRQYWLQQLQAPLPVLELPLDKPRPALKTYNGNSIIKPVAPKVAAALQSLCLEQSSTLFMGLLAGVTALLHRNSNQEDIIIGSPVAGREHADLTEQIGFYLNTLALRIQLNENTSFAELLQQAKQVTTTAYQHQAFPFDQLPDALNLQRDLSRSPLFDVLIDYHYNKEKTNVQQQLSGLTISKYQADAPAVSKFDLTFIFMESAEGLDLLMEYNTDLFEEATIHRMFTQLEELMIAGISMPDKAIAQLSYIPKAEQQQLLKAFNTTPALYEGLTDVLTLFRKQVKQHPQATAVIFENTALSYLQLEKASDRLAFYIKTQHNIQPDQRVALMMDRSEKTIIAMLAVLKTGAAFVPVDPVYPPARKQYIIQDAAAVLLITQTDYIFDIDYYQGPVFAVDAQLDGLPEADKIVWTDIPGDNLAYVIYTSGSTGQPKGCAMTHANLSHYIQWANAYYFHNSKAPHFALFTSISFDLSITSIFSPLTSGGRITVYNQQLDVATVLQQCCNPRSGVNAIKVTPSHVNMIAQLNLAKTAIHTAILGGEQVTAEQVRTLKLLNPQVKVYNEYGPTETTVGCIVKELDEHTPVLIGKPIYGIEIFILSPQGQLCPIGIPGEICISGAGLARQYLNNPQLTARKFVPNPFRPGQRMYKTGDIGRWLPDGQIQFIGRKDEQVKIRGYRIEPGEIENVLLTYPGLSSAVVIPINNKDGDKELAAYLVSDQQLSTTELQSFLTAQLPAYMHPGYLIQLETLPLTHNGKVDKSKLPAPTSALGLETAYVAPANETEQQFVDIWQEILGKENIGTAHSFFLLGGDSIKILRMLAAVKKVTQLDISVADVYQHNTIAELLAHVQSGAPQRTQQQAERLQKETAVKAAIQTLKDTVLQQIEDVDNIEDIYPMSDIEKGMVFESVLHKQQGMYHDQMVHQRSFPDFNPQRFQQALQLLADKHAILRTAFNITDFDKELQIVYKKIEAGLHYEDLTHLNKQTQESAIRDFLADQMQLPFDTTVAPLWRMAAFNLGNSDILFVFQCHHAIIDGWSDALFMTELNNLYLQLATNPGFTPEKLNISYKDFIIQHEIDKADDNIKTFWKQDLSDAVRLDIFTTEKKLQVLHYPLEKALMQKLKQAATTLQVSEKAIAFSAYLYLLKVLNFDQQVLTGLVTNMRPNLPNSDQLLGCFLNTIPFYLTVDEQQTGVELALRVHEKMVLLKDKERLSMFEIGRLHNKEQAGNPFFDVLFDYVDFHVFDEVQEQERAAAISSLGITGGIDLTNTYLDFMINRTKGHDILSLRLTHELKAGMRPSDLVEIFTGILEHITTTPSLPLHKINYISETQQQQLLQAFNTVPALYSGYTSVLDLFAEQVKQHADAAAVVFENTSLSYRQLDDMSNKLASHLHTQYSIQPDQRIALMMDRSEKTIIAMLAVLKAGAAFVPVDPVYPPARKQFIIQDADTALLITQTDYIFDIGFYQGPVFAIDAELEVITNNHHLPAKHEGQLQQSPQWLAYVIYTSGSTGQPKGCAMTAANLSHYIRWANAYYFGADGAPHFALFTSISFDLTITSIFCPLTSGGTLTVYNQQLDMATVLQQCCDPHSGVNAIKVTPSHVNMIAQLGLTTTAISKAILGGEQVTTEQVRVLRSLNPQMKVYNEYGPTETTVGCIVKELDEHTPILIGKPISETEIFILSSQGQLCPIGAPGEICIGGAGLARQYLNNPQLTAQKFVMNPFRPGQRMYRTGDLGRWLPDGQIQFIGRKDEQVKIRGYRIEPGEIENVLLACPGVDAAIVLPWANQAAEKDLVAYLLGEQALSIADIKSFLTTQLPAYMHPGYFVQLETLPLTHNGKVDKTRLPSPAEQASGGAVYVAPTNDIEQQLVDIWQEVLEKERIGIKDNFFDLGGHSLSVVRILSKIRNKYNADLKMDILFSNPTIEFIALEIARHQWATTGNTHSGLNEKLTVTI</sequence>
<evidence type="ECO:0000256" key="4">
    <source>
        <dbReference type="ARBA" id="ARBA00022553"/>
    </source>
</evidence>
<dbReference type="GO" id="GO:0003824">
    <property type="term" value="F:catalytic activity"/>
    <property type="evidence" value="ECO:0007669"/>
    <property type="project" value="InterPro"/>
</dbReference>
<gene>
    <name evidence="6" type="ORF">DF182_27850</name>
</gene>
<comment type="cofactor">
    <cofactor evidence="1">
        <name>pantetheine 4'-phosphate</name>
        <dbReference type="ChEBI" id="CHEBI:47942"/>
    </cofactor>
</comment>
<evidence type="ECO:0000256" key="2">
    <source>
        <dbReference type="ARBA" id="ARBA00006432"/>
    </source>
</evidence>
<dbReference type="SUPFAM" id="SSF47336">
    <property type="entry name" value="ACP-like"/>
    <property type="match status" value="3"/>
</dbReference>
<evidence type="ECO:0000313" key="7">
    <source>
        <dbReference type="Proteomes" id="UP000253410"/>
    </source>
</evidence>
<dbReference type="InterPro" id="IPR010071">
    <property type="entry name" value="AA_adenyl_dom"/>
</dbReference>
<dbReference type="SUPFAM" id="SSF52777">
    <property type="entry name" value="CoA-dependent acyltransferases"/>
    <property type="match status" value="6"/>
</dbReference>
<dbReference type="CDD" id="cd05930">
    <property type="entry name" value="A_NRPS"/>
    <property type="match status" value="3"/>
</dbReference>
<dbReference type="Pfam" id="PF00668">
    <property type="entry name" value="Condensation"/>
    <property type="match status" value="3"/>
</dbReference>
<dbReference type="InterPro" id="IPR001242">
    <property type="entry name" value="Condensation_dom"/>
</dbReference>
<dbReference type="Pfam" id="PF00550">
    <property type="entry name" value="PP-binding"/>
    <property type="match status" value="3"/>
</dbReference>
<name>A0A365XV93_9BACT</name>
<dbReference type="NCBIfam" id="TIGR01733">
    <property type="entry name" value="AA-adenyl-dom"/>
    <property type="match status" value="3"/>
</dbReference>
<dbReference type="FunFam" id="3.30.300.30:FF:000010">
    <property type="entry name" value="Enterobactin synthetase component F"/>
    <property type="match status" value="1"/>
</dbReference>
<dbReference type="OrthoDB" id="9765680at2"/>
<dbReference type="EMBL" id="QFFJ01000002">
    <property type="protein sequence ID" value="RBL90282.1"/>
    <property type="molecule type" value="Genomic_DNA"/>
</dbReference>
<keyword evidence="4" id="KW-0597">Phosphoprotein</keyword>
<dbReference type="InterPro" id="IPR009081">
    <property type="entry name" value="PP-bd_ACP"/>
</dbReference>
<dbReference type="FunFam" id="3.40.50.980:FF:000001">
    <property type="entry name" value="Non-ribosomal peptide synthetase"/>
    <property type="match status" value="3"/>
</dbReference>
<dbReference type="Proteomes" id="UP000253410">
    <property type="component" value="Unassembled WGS sequence"/>
</dbReference>
<dbReference type="Gene3D" id="1.10.10.1830">
    <property type="entry name" value="Non-ribosomal peptide synthase, adenylation domain"/>
    <property type="match status" value="1"/>
</dbReference>
<dbReference type="Gene3D" id="2.30.38.10">
    <property type="entry name" value="Luciferase, Domain 3"/>
    <property type="match status" value="3"/>
</dbReference>
<dbReference type="CDD" id="cd19531">
    <property type="entry name" value="LCL_NRPS-like"/>
    <property type="match status" value="2"/>
</dbReference>
<dbReference type="Gene3D" id="3.30.300.30">
    <property type="match status" value="3"/>
</dbReference>
<dbReference type="SUPFAM" id="SSF56801">
    <property type="entry name" value="Acetyl-CoA synthetase-like"/>
    <property type="match status" value="3"/>
</dbReference>
<dbReference type="NCBIfam" id="NF003417">
    <property type="entry name" value="PRK04813.1"/>
    <property type="match status" value="3"/>
</dbReference>
<dbReference type="Gene3D" id="3.40.50.980">
    <property type="match status" value="6"/>
</dbReference>
<dbReference type="InterPro" id="IPR006162">
    <property type="entry name" value="Ppantetheine_attach_site"/>
</dbReference>
<dbReference type="InterPro" id="IPR045851">
    <property type="entry name" value="AMP-bd_C_sf"/>
</dbReference>